<dbReference type="InterPro" id="IPR043504">
    <property type="entry name" value="Peptidase_S1_PA_chymotrypsin"/>
</dbReference>
<evidence type="ECO:0000256" key="8">
    <source>
        <dbReference type="RuleBase" id="RU363034"/>
    </source>
</evidence>
<name>W8BPR4_CERCA</name>
<dbReference type="Pfam" id="PF00089">
    <property type="entry name" value="Trypsin"/>
    <property type="match status" value="1"/>
</dbReference>
<dbReference type="PROSITE" id="PS50240">
    <property type="entry name" value="TRYPSIN_DOM"/>
    <property type="match status" value="1"/>
</dbReference>
<dbReference type="GO" id="GO:0006508">
    <property type="term" value="P:proteolysis"/>
    <property type="evidence" value="ECO:0007669"/>
    <property type="project" value="UniProtKB-KW"/>
</dbReference>
<dbReference type="PROSITE" id="PS00134">
    <property type="entry name" value="TRYPSIN_HIS"/>
    <property type="match status" value="1"/>
</dbReference>
<comment type="similarity">
    <text evidence="2">Belongs to the peptidase S1 family.</text>
</comment>
<feature type="non-terminal residue" evidence="10">
    <location>
        <position position="1"/>
    </location>
</feature>
<organism evidence="10">
    <name type="scientific">Ceratitis capitata</name>
    <name type="common">Mediterranean fruit fly</name>
    <name type="synonym">Tephritis capitata</name>
    <dbReference type="NCBI Taxonomy" id="7213"/>
    <lineage>
        <taxon>Eukaryota</taxon>
        <taxon>Metazoa</taxon>
        <taxon>Ecdysozoa</taxon>
        <taxon>Arthropoda</taxon>
        <taxon>Hexapoda</taxon>
        <taxon>Insecta</taxon>
        <taxon>Pterygota</taxon>
        <taxon>Neoptera</taxon>
        <taxon>Endopterygota</taxon>
        <taxon>Diptera</taxon>
        <taxon>Brachycera</taxon>
        <taxon>Muscomorpha</taxon>
        <taxon>Tephritoidea</taxon>
        <taxon>Tephritidae</taxon>
        <taxon>Ceratitis</taxon>
        <taxon>Ceratitis</taxon>
    </lineage>
</organism>
<keyword evidence="7" id="KW-1015">Disulfide bond</keyword>
<dbReference type="CDD" id="cd00190">
    <property type="entry name" value="Tryp_SPc"/>
    <property type="match status" value="1"/>
</dbReference>
<proteinExistence type="evidence at transcript level"/>
<keyword evidence="3" id="KW-0964">Secreted</keyword>
<dbReference type="InterPro" id="IPR001314">
    <property type="entry name" value="Peptidase_S1A"/>
</dbReference>
<dbReference type="PANTHER" id="PTHR24276:SF91">
    <property type="entry name" value="AT26814P-RELATED"/>
    <property type="match status" value="1"/>
</dbReference>
<evidence type="ECO:0000256" key="1">
    <source>
        <dbReference type="ARBA" id="ARBA00004239"/>
    </source>
</evidence>
<evidence type="ECO:0000259" key="9">
    <source>
        <dbReference type="PROSITE" id="PS50240"/>
    </source>
</evidence>
<protein>
    <submittedName>
        <fullName evidence="10">Mite allergen Der f 3</fullName>
    </submittedName>
</protein>
<keyword evidence="6 8" id="KW-0720">Serine protease</keyword>
<dbReference type="GO" id="GO:0004252">
    <property type="term" value="F:serine-type endopeptidase activity"/>
    <property type="evidence" value="ECO:0007669"/>
    <property type="project" value="InterPro"/>
</dbReference>
<keyword evidence="5 8" id="KW-0378">Hydrolase</keyword>
<accession>W8BPR4</accession>
<dbReference type="InterPro" id="IPR009003">
    <property type="entry name" value="Peptidase_S1_PA"/>
</dbReference>
<dbReference type="InterPro" id="IPR001254">
    <property type="entry name" value="Trypsin_dom"/>
</dbReference>
<sequence>INKSEIPQVLMYICMCTYSLYKKPSSHFGFFSVFHFFSIEMLKLRLLCAFLLIAFCNATLLASEESNLATPSMEDFDNWDVADKNETLETDNVMRINGGRPVTQVVPYQVSLQVYRRGRYHHFCSGSIISTHHVLTAAHCLTKMNANEITVVVGTLTWRNGGDRYRVVAIRSHPSFSSSSLIINDIAVLKVTPPFNLAKSSISTISLGGRARVGENVAVRLTGWGSLTPTGSSGLPEQLQVLDYRTISNQDCAQRGFRITANELCALGERGRGACVGDSGGPLIMQQGTPQLVGIVSYGTATCAQGRPDVYTRVSSFLPYINRVITTEIP</sequence>
<evidence type="ECO:0000313" key="10">
    <source>
        <dbReference type="EMBL" id="JAC03226.1"/>
    </source>
</evidence>
<evidence type="ECO:0000256" key="7">
    <source>
        <dbReference type="ARBA" id="ARBA00023157"/>
    </source>
</evidence>
<dbReference type="AlphaFoldDB" id="W8BPR4"/>
<dbReference type="InterPro" id="IPR018114">
    <property type="entry name" value="TRYPSIN_HIS"/>
</dbReference>
<keyword evidence="4 8" id="KW-0645">Protease</keyword>
<evidence type="ECO:0000256" key="5">
    <source>
        <dbReference type="ARBA" id="ARBA00022801"/>
    </source>
</evidence>
<dbReference type="InterPro" id="IPR050430">
    <property type="entry name" value="Peptidase_S1"/>
</dbReference>
<dbReference type="FunFam" id="2.40.10.10:FF:000036">
    <property type="entry name" value="Trypsin beta"/>
    <property type="match status" value="1"/>
</dbReference>
<dbReference type="SMART" id="SM00020">
    <property type="entry name" value="Tryp_SPc"/>
    <property type="match status" value="1"/>
</dbReference>
<dbReference type="EMBL" id="GAMC01003330">
    <property type="protein sequence ID" value="JAC03226.1"/>
    <property type="molecule type" value="mRNA"/>
</dbReference>
<feature type="domain" description="Peptidase S1" evidence="9">
    <location>
        <begin position="96"/>
        <end position="326"/>
    </location>
</feature>
<evidence type="ECO:0000256" key="3">
    <source>
        <dbReference type="ARBA" id="ARBA00022525"/>
    </source>
</evidence>
<dbReference type="FunFam" id="2.40.10.10:FF:000068">
    <property type="entry name" value="transmembrane protease serine 2"/>
    <property type="match status" value="1"/>
</dbReference>
<dbReference type="PROSITE" id="PS00135">
    <property type="entry name" value="TRYPSIN_SER"/>
    <property type="match status" value="1"/>
</dbReference>
<dbReference type="PANTHER" id="PTHR24276">
    <property type="entry name" value="POLYSERASE-RELATED"/>
    <property type="match status" value="1"/>
</dbReference>
<comment type="subcellular location">
    <subcellularLocation>
        <location evidence="1">Secreted</location>
        <location evidence="1">Extracellular space</location>
    </subcellularLocation>
</comment>
<evidence type="ECO:0000256" key="4">
    <source>
        <dbReference type="ARBA" id="ARBA00022670"/>
    </source>
</evidence>
<gene>
    <name evidence="10" type="primary">DERF3</name>
</gene>
<reference evidence="10" key="1">
    <citation type="submission" date="2013-07" db="EMBL/GenBank/DDBJ databases">
        <authorList>
            <person name="Geib S."/>
        </authorList>
    </citation>
    <scope>NUCLEOTIDE SEQUENCE</scope>
</reference>
<dbReference type="Gene3D" id="2.40.10.10">
    <property type="entry name" value="Trypsin-like serine proteases"/>
    <property type="match status" value="2"/>
</dbReference>
<dbReference type="InterPro" id="IPR033116">
    <property type="entry name" value="TRYPSIN_SER"/>
</dbReference>
<evidence type="ECO:0000256" key="2">
    <source>
        <dbReference type="ARBA" id="ARBA00007664"/>
    </source>
</evidence>
<dbReference type="GO" id="GO:0005576">
    <property type="term" value="C:extracellular region"/>
    <property type="evidence" value="ECO:0007669"/>
    <property type="project" value="UniProtKB-SubCell"/>
</dbReference>
<dbReference type="OrthoDB" id="6755574at2759"/>
<reference evidence="10" key="2">
    <citation type="journal article" date="2014" name="BMC Genomics">
        <title>A genomic perspective to assessing quality of mass-reared SIT flies used in Mediterranean fruit fly (Ceratitis capitata) eradication in California.</title>
        <authorList>
            <person name="Calla B."/>
            <person name="Hall B."/>
            <person name="Hou S."/>
            <person name="Geib S.M."/>
        </authorList>
    </citation>
    <scope>NUCLEOTIDE SEQUENCE</scope>
</reference>
<evidence type="ECO:0000256" key="6">
    <source>
        <dbReference type="ARBA" id="ARBA00022825"/>
    </source>
</evidence>
<dbReference type="PRINTS" id="PR00722">
    <property type="entry name" value="CHYMOTRYPSIN"/>
</dbReference>
<dbReference type="SUPFAM" id="SSF50494">
    <property type="entry name" value="Trypsin-like serine proteases"/>
    <property type="match status" value="1"/>
</dbReference>